<keyword evidence="2" id="KW-1185">Reference proteome</keyword>
<organism evidence="1 2">
    <name type="scientific">Iphiclides podalirius</name>
    <name type="common">scarce swallowtail</name>
    <dbReference type="NCBI Taxonomy" id="110791"/>
    <lineage>
        <taxon>Eukaryota</taxon>
        <taxon>Metazoa</taxon>
        <taxon>Ecdysozoa</taxon>
        <taxon>Arthropoda</taxon>
        <taxon>Hexapoda</taxon>
        <taxon>Insecta</taxon>
        <taxon>Pterygota</taxon>
        <taxon>Neoptera</taxon>
        <taxon>Endopterygota</taxon>
        <taxon>Lepidoptera</taxon>
        <taxon>Glossata</taxon>
        <taxon>Ditrysia</taxon>
        <taxon>Papilionoidea</taxon>
        <taxon>Papilionidae</taxon>
        <taxon>Papilioninae</taxon>
        <taxon>Iphiclides</taxon>
    </lineage>
</organism>
<reference evidence="1" key="1">
    <citation type="submission" date="2022-03" db="EMBL/GenBank/DDBJ databases">
        <authorList>
            <person name="Martin H S."/>
        </authorList>
    </citation>
    <scope>NUCLEOTIDE SEQUENCE</scope>
</reference>
<accession>A0ABN8IXW3</accession>
<name>A0ABN8IXW3_9NEOP</name>
<evidence type="ECO:0000313" key="1">
    <source>
        <dbReference type="EMBL" id="CAH2070964.1"/>
    </source>
</evidence>
<protein>
    <submittedName>
        <fullName evidence="1">Uncharacterized protein</fullName>
    </submittedName>
</protein>
<dbReference type="EMBL" id="OW152818">
    <property type="protein sequence ID" value="CAH2070964.1"/>
    <property type="molecule type" value="Genomic_DNA"/>
</dbReference>
<evidence type="ECO:0000313" key="2">
    <source>
        <dbReference type="Proteomes" id="UP000837857"/>
    </source>
</evidence>
<feature type="non-terminal residue" evidence="1">
    <location>
        <position position="66"/>
    </location>
</feature>
<proteinExistence type="predicted"/>
<gene>
    <name evidence="1" type="ORF">IPOD504_LOCUS14922</name>
</gene>
<sequence>MEVNQLPALKYGDLTSAVKFSPPRDKAKRRIKRTALCRRRCKPSAGSCSNLLTDEAGNGTDRTIIN</sequence>
<dbReference type="Proteomes" id="UP000837857">
    <property type="component" value="Chromosome 6"/>
</dbReference>